<evidence type="ECO:0000259" key="3">
    <source>
        <dbReference type="PROSITE" id="PS51123"/>
    </source>
</evidence>
<reference evidence="4 5" key="1">
    <citation type="submission" date="2018-04" db="EMBL/GenBank/DDBJ databases">
        <title>Flavobacterium sp. nov., isolated from glacier ice.</title>
        <authorList>
            <person name="Liu Q."/>
            <person name="Xin Y.-H."/>
        </authorList>
    </citation>
    <scope>NUCLEOTIDE SEQUENCE [LARGE SCALE GENOMIC DNA]</scope>
    <source>
        <strain evidence="4 5">RB1R5</strain>
    </source>
</reference>
<proteinExistence type="predicted"/>
<dbReference type="OrthoDB" id="9782229at2"/>
<evidence type="ECO:0000256" key="2">
    <source>
        <dbReference type="SAM" id="SignalP"/>
    </source>
</evidence>
<dbReference type="PANTHER" id="PTHR30329">
    <property type="entry name" value="STATOR ELEMENT OF FLAGELLAR MOTOR COMPLEX"/>
    <property type="match status" value="1"/>
</dbReference>
<dbReference type="GO" id="GO:0016020">
    <property type="term" value="C:membrane"/>
    <property type="evidence" value="ECO:0007669"/>
    <property type="project" value="UniProtKB-UniRule"/>
</dbReference>
<dbReference type="PANTHER" id="PTHR30329:SF21">
    <property type="entry name" value="LIPOPROTEIN YIAD-RELATED"/>
    <property type="match status" value="1"/>
</dbReference>
<dbReference type="Pfam" id="PF00691">
    <property type="entry name" value="OmpA"/>
    <property type="match status" value="2"/>
</dbReference>
<feature type="chain" id="PRO_5015501597" description="OmpA-like domain-containing protein" evidence="2">
    <location>
        <begin position="18"/>
        <end position="259"/>
    </location>
</feature>
<gene>
    <name evidence="4" type="ORF">DB895_01580</name>
</gene>
<dbReference type="InterPro" id="IPR036737">
    <property type="entry name" value="OmpA-like_sf"/>
</dbReference>
<name>A0A2U1JR35_9FLAO</name>
<dbReference type="AlphaFoldDB" id="A0A2U1JR35"/>
<accession>A0A2U1JR35</accession>
<feature type="domain" description="OmpA-like" evidence="3">
    <location>
        <begin position="12"/>
        <end position="123"/>
    </location>
</feature>
<dbReference type="EMBL" id="QCZI01000001">
    <property type="protein sequence ID" value="PWA07434.1"/>
    <property type="molecule type" value="Genomic_DNA"/>
</dbReference>
<dbReference type="Proteomes" id="UP000245449">
    <property type="component" value="Unassembled WGS sequence"/>
</dbReference>
<evidence type="ECO:0000313" key="4">
    <source>
        <dbReference type="EMBL" id="PWA07434.1"/>
    </source>
</evidence>
<dbReference type="InterPro" id="IPR050330">
    <property type="entry name" value="Bact_OuterMem_StrucFunc"/>
</dbReference>
<feature type="domain" description="OmpA-like" evidence="3">
    <location>
        <begin position="142"/>
        <end position="259"/>
    </location>
</feature>
<protein>
    <recommendedName>
        <fullName evidence="3">OmpA-like domain-containing protein</fullName>
    </recommendedName>
</protein>
<keyword evidence="2" id="KW-0732">Signal</keyword>
<dbReference type="Gene3D" id="3.30.1330.60">
    <property type="entry name" value="OmpA-like domain"/>
    <property type="match status" value="2"/>
</dbReference>
<feature type="signal peptide" evidence="2">
    <location>
        <begin position="1"/>
        <end position="17"/>
    </location>
</feature>
<keyword evidence="5" id="KW-1185">Reference proteome</keyword>
<organism evidence="4 5">
    <name type="scientific">Flavobacterium psychrotolerans</name>
    <dbReference type="NCBI Taxonomy" id="2169410"/>
    <lineage>
        <taxon>Bacteria</taxon>
        <taxon>Pseudomonadati</taxon>
        <taxon>Bacteroidota</taxon>
        <taxon>Flavobacteriia</taxon>
        <taxon>Flavobacteriales</taxon>
        <taxon>Flavobacteriaceae</taxon>
        <taxon>Flavobacterium</taxon>
    </lineage>
</organism>
<comment type="caution">
    <text evidence="4">The sequence shown here is derived from an EMBL/GenBank/DDBJ whole genome shotgun (WGS) entry which is preliminary data.</text>
</comment>
<keyword evidence="1" id="KW-0472">Membrane</keyword>
<dbReference type="SUPFAM" id="SSF103088">
    <property type="entry name" value="OmpA-like"/>
    <property type="match status" value="2"/>
</dbReference>
<dbReference type="PROSITE" id="PS51123">
    <property type="entry name" value="OMPA_2"/>
    <property type="match status" value="2"/>
</dbReference>
<dbReference type="RefSeq" id="WP_116723580.1">
    <property type="nucleotide sequence ID" value="NZ_QCZI01000001.1"/>
</dbReference>
<evidence type="ECO:0000256" key="1">
    <source>
        <dbReference type="PROSITE-ProRule" id="PRU00473"/>
    </source>
</evidence>
<dbReference type="InterPro" id="IPR006665">
    <property type="entry name" value="OmpA-like"/>
</dbReference>
<evidence type="ECO:0000313" key="5">
    <source>
        <dbReference type="Proteomes" id="UP000245449"/>
    </source>
</evidence>
<dbReference type="CDD" id="cd07185">
    <property type="entry name" value="OmpA_C-like"/>
    <property type="match status" value="2"/>
</dbReference>
<sequence>MKYLLFFLFFYSASLFAQEQLEVFFDFNKSEINAVAKQKLESWISENKDIEVSKIYGFCDWKGTNPYNDTLSLKRVGVVYDFLINNKINVLENYEVRGFGEDFKQSKVQSENRKVIVFFQKKKIINLVPEEGKTLDERVKTAKVGDVIILKNIYFKNRSPRIVPESKATLYELLCAMEDNPNLKIQIQGHICCQLVGDFEDISTLRARAVYIFLLQNKINRKRLSYKGFGITKPIHPIPEKTEQEANENRRVEILILEN</sequence>